<dbReference type="KEGG" id="cqu:CpipJ_CPIJ015301"/>
<name>B0X6T5_CULQU</name>
<keyword evidence="4" id="KW-1185">Reference proteome</keyword>
<evidence type="ECO:0000313" key="3">
    <source>
        <dbReference type="EnsemblMetazoa" id="CPIJ015301-PA"/>
    </source>
</evidence>
<feature type="region of interest" description="Disordered" evidence="1">
    <location>
        <begin position="133"/>
        <end position="160"/>
    </location>
</feature>
<gene>
    <name evidence="3" type="primary">6048433</name>
    <name evidence="2" type="ORF">CpipJ_CPIJ015301</name>
</gene>
<dbReference type="OrthoDB" id="377209at2759"/>
<evidence type="ECO:0000256" key="1">
    <source>
        <dbReference type="SAM" id="MobiDB-lite"/>
    </source>
</evidence>
<dbReference type="EnsemblMetazoa" id="CPIJ015301-RA">
    <property type="protein sequence ID" value="CPIJ015301-PA"/>
    <property type="gene ID" value="CPIJ015301"/>
</dbReference>
<evidence type="ECO:0000313" key="4">
    <source>
        <dbReference type="Proteomes" id="UP000002320"/>
    </source>
</evidence>
<dbReference type="AlphaFoldDB" id="B0X6T5"/>
<dbReference type="HOGENOM" id="CLU_635016_0_0_1"/>
<organism>
    <name type="scientific">Culex quinquefasciatus</name>
    <name type="common">Southern house mosquito</name>
    <name type="synonym">Culex pungens</name>
    <dbReference type="NCBI Taxonomy" id="7176"/>
    <lineage>
        <taxon>Eukaryota</taxon>
        <taxon>Metazoa</taxon>
        <taxon>Ecdysozoa</taxon>
        <taxon>Arthropoda</taxon>
        <taxon>Hexapoda</taxon>
        <taxon>Insecta</taxon>
        <taxon>Pterygota</taxon>
        <taxon>Neoptera</taxon>
        <taxon>Endopterygota</taxon>
        <taxon>Diptera</taxon>
        <taxon>Nematocera</taxon>
        <taxon>Culicoidea</taxon>
        <taxon>Culicidae</taxon>
        <taxon>Culicinae</taxon>
        <taxon>Culicini</taxon>
        <taxon>Culex</taxon>
        <taxon>Culex</taxon>
    </lineage>
</organism>
<proteinExistence type="predicted"/>
<reference evidence="3" key="2">
    <citation type="submission" date="2021-02" db="UniProtKB">
        <authorList>
            <consortium name="EnsemblMetazoa"/>
        </authorList>
    </citation>
    <scope>IDENTIFICATION</scope>
    <source>
        <strain evidence="3">JHB</strain>
    </source>
</reference>
<accession>B0X6T5</accession>
<feature type="region of interest" description="Disordered" evidence="1">
    <location>
        <begin position="176"/>
        <end position="196"/>
    </location>
</feature>
<evidence type="ECO:0000313" key="2">
    <source>
        <dbReference type="EMBL" id="EDS41606.1"/>
    </source>
</evidence>
<feature type="compositionally biased region" description="Polar residues" evidence="1">
    <location>
        <begin position="177"/>
        <end position="187"/>
    </location>
</feature>
<dbReference type="InParanoid" id="B0X6T5"/>
<dbReference type="VEuPathDB" id="VectorBase:CPIJ015301"/>
<dbReference type="Proteomes" id="UP000002320">
    <property type="component" value="Unassembled WGS sequence"/>
</dbReference>
<dbReference type="VEuPathDB" id="VectorBase:CQUJHB009630"/>
<reference evidence="2" key="1">
    <citation type="submission" date="2007-03" db="EMBL/GenBank/DDBJ databases">
        <title>Annotation of Culex pipiens quinquefasciatus.</title>
        <authorList>
            <consortium name="The Broad Institute Genome Sequencing Platform"/>
            <person name="Atkinson P.W."/>
            <person name="Hemingway J."/>
            <person name="Christensen B.M."/>
            <person name="Higgs S."/>
            <person name="Kodira C."/>
            <person name="Hannick L."/>
            <person name="Megy K."/>
            <person name="O'Leary S."/>
            <person name="Pearson M."/>
            <person name="Haas B.J."/>
            <person name="Mauceli E."/>
            <person name="Wortman J.R."/>
            <person name="Lee N.H."/>
            <person name="Guigo R."/>
            <person name="Stanke M."/>
            <person name="Alvarado L."/>
            <person name="Amedeo P."/>
            <person name="Antoine C.H."/>
            <person name="Arensburger P."/>
            <person name="Bidwell S.L."/>
            <person name="Crawford M."/>
            <person name="Camaro F."/>
            <person name="Devon K."/>
            <person name="Engels R."/>
            <person name="Hammond M."/>
            <person name="Howarth C."/>
            <person name="Koehrsen M."/>
            <person name="Lawson D."/>
            <person name="Montgomery P."/>
            <person name="Nene V."/>
            <person name="Nusbaum C."/>
            <person name="Puiu D."/>
            <person name="Romero-Severson J."/>
            <person name="Severson D.W."/>
            <person name="Shumway M."/>
            <person name="Sisk P."/>
            <person name="Stolte C."/>
            <person name="Zeng Q."/>
            <person name="Eisenstadt E."/>
            <person name="Fraser-Liggett C."/>
            <person name="Strausberg R."/>
            <person name="Galagan J."/>
            <person name="Birren B."/>
            <person name="Collins F.H."/>
        </authorList>
    </citation>
    <scope>NUCLEOTIDE SEQUENCE [LARGE SCALE GENOMIC DNA]</scope>
    <source>
        <strain evidence="2">JHB</strain>
    </source>
</reference>
<sequence length="432" mass="47508">MLKRKIARIYLISDTAQLQWQVGQPSQSRGLQVARDERVQSVGGVGYPKDFLLRLQHTFLGIAIVSRKATGESARLLKGIADTDSSTPVLKHDIYNDGMLLNTTEDIDGVPMQSSEDGTHWIRFLLLSTGTSAKKSLTTGDPRRPSTYHEQVVPPAQFPPLLQQKPRQERSVPFIAPNQQQVHPSPTDSERLSSRGLTPSEVGFRKCPLQELPPSGSTELLLGCGEQRKVAMSPTRNLTDAIRQFQQAEQKVVSVRDAILSLQEPSLCDSRPREQPIKYARADTTSDALVVANHRPQEPAEAVDTEVNPASTGSQNDVTASAKHNQMLPAVYSCLGQVGGSKTESDPDPARVAKIRTRPGRVHPDYGQEPMTSAVNLDPAASIRMTAHYKITNRAAVGQLTNASAKAGFQPIHRTRKFQRVAHLKRIIHRAK</sequence>
<protein>
    <submittedName>
        <fullName evidence="2">Gar2</fullName>
    </submittedName>
</protein>
<dbReference type="EMBL" id="DS232423">
    <property type="protein sequence ID" value="EDS41606.1"/>
    <property type="molecule type" value="Genomic_DNA"/>
</dbReference>